<feature type="domain" description="PH" evidence="15">
    <location>
        <begin position="740"/>
        <end position="835"/>
    </location>
</feature>
<evidence type="ECO:0000256" key="7">
    <source>
        <dbReference type="ARBA" id="ARBA00023055"/>
    </source>
</evidence>
<feature type="region of interest" description="Disordered" evidence="14">
    <location>
        <begin position="1102"/>
        <end position="1121"/>
    </location>
</feature>
<dbReference type="Pfam" id="PF12796">
    <property type="entry name" value="Ank_2"/>
    <property type="match status" value="1"/>
</dbReference>
<dbReference type="FunFam" id="2.40.160.120:FF:000008">
    <property type="entry name" value="Oxysterol binding protein (Osh1)"/>
    <property type="match status" value="1"/>
</dbReference>
<dbReference type="Pfam" id="PF07542">
    <property type="entry name" value="ATP12"/>
    <property type="match status" value="1"/>
</dbReference>
<dbReference type="SMART" id="SM00233">
    <property type="entry name" value="PH"/>
    <property type="match status" value="1"/>
</dbReference>
<evidence type="ECO:0000256" key="11">
    <source>
        <dbReference type="PROSITE-ProRule" id="PRU00023"/>
    </source>
</evidence>
<dbReference type="InterPro" id="IPR036770">
    <property type="entry name" value="Ankyrin_rpt-contain_sf"/>
</dbReference>
<evidence type="ECO:0000256" key="6">
    <source>
        <dbReference type="ARBA" id="ARBA00022946"/>
    </source>
</evidence>
<comment type="similarity">
    <text evidence="2">Belongs to the ATP12 family.</text>
</comment>
<dbReference type="GO" id="GO:0034727">
    <property type="term" value="P:piecemeal microautophagy of the nucleus"/>
    <property type="evidence" value="ECO:0007669"/>
    <property type="project" value="TreeGrafter"/>
</dbReference>
<dbReference type="RefSeq" id="XP_015411210.1">
    <property type="nucleotide sequence ID" value="XM_015547050.1"/>
</dbReference>
<dbReference type="GO" id="GO:0006887">
    <property type="term" value="P:exocytosis"/>
    <property type="evidence" value="ECO:0007669"/>
    <property type="project" value="TreeGrafter"/>
</dbReference>
<dbReference type="GO" id="GO:0006897">
    <property type="term" value="P:endocytosis"/>
    <property type="evidence" value="ECO:0007669"/>
    <property type="project" value="TreeGrafter"/>
</dbReference>
<dbReference type="GO" id="GO:0005886">
    <property type="term" value="C:plasma membrane"/>
    <property type="evidence" value="ECO:0007669"/>
    <property type="project" value="TreeGrafter"/>
</dbReference>
<evidence type="ECO:0000259" key="15">
    <source>
        <dbReference type="PROSITE" id="PS50003"/>
    </source>
</evidence>
<comment type="caution">
    <text evidence="16">The sequence shown here is derived from an EMBL/GenBank/DDBJ whole genome shotgun (WGS) entry which is preliminary data.</text>
</comment>
<feature type="compositionally biased region" description="Basic and acidic residues" evidence="14">
    <location>
        <begin position="1549"/>
        <end position="1570"/>
    </location>
</feature>
<dbReference type="GO" id="GO:0006869">
    <property type="term" value="P:lipid transport"/>
    <property type="evidence" value="ECO:0007669"/>
    <property type="project" value="UniProtKB-KW"/>
</dbReference>
<dbReference type="InterPro" id="IPR023335">
    <property type="entry name" value="ATP12_ortho_dom_sf"/>
</dbReference>
<evidence type="ECO:0000313" key="17">
    <source>
        <dbReference type="Proteomes" id="UP000037505"/>
    </source>
</evidence>
<dbReference type="EMBL" id="JNOM01000016">
    <property type="protein sequence ID" value="KNG90287.1"/>
    <property type="molecule type" value="Genomic_DNA"/>
</dbReference>
<dbReference type="SUPFAM" id="SSF160909">
    <property type="entry name" value="ATP12-like"/>
    <property type="match status" value="1"/>
</dbReference>
<feature type="compositionally biased region" description="Polar residues" evidence="14">
    <location>
        <begin position="897"/>
        <end position="912"/>
    </location>
</feature>
<dbReference type="FunFam" id="2.30.29.30:FF:000061">
    <property type="entry name" value="Oxysterol binding protein 1"/>
    <property type="match status" value="1"/>
</dbReference>
<dbReference type="InterPro" id="IPR011419">
    <property type="entry name" value="ATP12_ATP_synth-F1-assembly"/>
</dbReference>
<dbReference type="Pfam" id="PF01237">
    <property type="entry name" value="Oxysterol_BP"/>
    <property type="match status" value="1"/>
</dbReference>
<dbReference type="GO" id="GO:0005829">
    <property type="term" value="C:cytosol"/>
    <property type="evidence" value="ECO:0007669"/>
    <property type="project" value="TreeGrafter"/>
</dbReference>
<feature type="coiled-coil region" evidence="13">
    <location>
        <begin position="1053"/>
        <end position="1087"/>
    </location>
</feature>
<dbReference type="GO" id="GO:0097038">
    <property type="term" value="C:perinuclear endoplasmic reticulum"/>
    <property type="evidence" value="ECO:0007669"/>
    <property type="project" value="TreeGrafter"/>
</dbReference>
<dbReference type="PANTHER" id="PTHR10972">
    <property type="entry name" value="OXYSTEROL-BINDING PROTEIN-RELATED"/>
    <property type="match status" value="1"/>
</dbReference>
<feature type="region of interest" description="Disordered" evidence="14">
    <location>
        <begin position="1548"/>
        <end position="1570"/>
    </location>
</feature>
<dbReference type="InterPro" id="IPR000648">
    <property type="entry name" value="Oxysterol-bd"/>
</dbReference>
<dbReference type="STRING" id="1509407.A0A0L1JF27"/>
<evidence type="ECO:0000256" key="10">
    <source>
        <dbReference type="ARBA" id="ARBA00023186"/>
    </source>
</evidence>
<comment type="similarity">
    <text evidence="3 12">Belongs to the OSBP family.</text>
</comment>
<dbReference type="Gene3D" id="2.30.29.30">
    <property type="entry name" value="Pleckstrin-homology domain (PH domain)/Phosphotyrosine-binding domain (PTB)"/>
    <property type="match status" value="1"/>
</dbReference>
<keyword evidence="17" id="KW-1185">Reference proteome</keyword>
<dbReference type="GO" id="GO:0030011">
    <property type="term" value="P:maintenance of cell polarity"/>
    <property type="evidence" value="ECO:0007669"/>
    <property type="project" value="TreeGrafter"/>
</dbReference>
<feature type="region of interest" description="Disordered" evidence="14">
    <location>
        <begin position="1128"/>
        <end position="1154"/>
    </location>
</feature>
<dbReference type="Pfam" id="PF13824">
    <property type="entry name" value="zf-Mss51"/>
    <property type="match status" value="1"/>
</dbReference>
<dbReference type="Gene3D" id="3.30.70.3490">
    <property type="match status" value="1"/>
</dbReference>
<feature type="compositionally biased region" description="Basic and acidic residues" evidence="14">
    <location>
        <begin position="379"/>
        <end position="389"/>
    </location>
</feature>
<dbReference type="SUPFAM" id="SSF144000">
    <property type="entry name" value="Oxysterol-binding protein-like"/>
    <property type="match status" value="1"/>
</dbReference>
<dbReference type="SUPFAM" id="SSF50729">
    <property type="entry name" value="PH domain-like"/>
    <property type="match status" value="1"/>
</dbReference>
<dbReference type="FunFam" id="1.25.40.20:FF:000281">
    <property type="entry name" value="Oxysterol binding protein (Osh1)"/>
    <property type="match status" value="1"/>
</dbReference>
<feature type="region of interest" description="Disordered" evidence="14">
    <location>
        <begin position="861"/>
        <end position="924"/>
    </location>
</feature>
<dbReference type="GeneID" id="26803597"/>
<dbReference type="InterPro" id="IPR002110">
    <property type="entry name" value="Ankyrin_rpt"/>
</dbReference>
<dbReference type="Gene3D" id="1.25.40.20">
    <property type="entry name" value="Ankyrin repeat-containing domain"/>
    <property type="match status" value="2"/>
</dbReference>
<dbReference type="InterPro" id="IPR018494">
    <property type="entry name" value="Oxysterol-bd_CS"/>
</dbReference>
<dbReference type="PROSITE" id="PS50003">
    <property type="entry name" value="PH_DOMAIN"/>
    <property type="match status" value="1"/>
</dbReference>
<evidence type="ECO:0000256" key="8">
    <source>
        <dbReference type="ARBA" id="ARBA00023121"/>
    </source>
</evidence>
<feature type="region of interest" description="Disordered" evidence="14">
    <location>
        <begin position="379"/>
        <end position="435"/>
    </location>
</feature>
<dbReference type="InterPro" id="IPR011993">
    <property type="entry name" value="PH-like_dom_sf"/>
</dbReference>
<feature type="repeat" description="ANK" evidence="11">
    <location>
        <begin position="505"/>
        <end position="537"/>
    </location>
</feature>
<keyword evidence="13" id="KW-0175">Coiled coil</keyword>
<dbReference type="InterPro" id="IPR001849">
    <property type="entry name" value="PH_domain"/>
</dbReference>
<feature type="region of interest" description="Disordered" evidence="14">
    <location>
        <begin position="1746"/>
        <end position="1779"/>
    </location>
</feature>
<evidence type="ECO:0000256" key="12">
    <source>
        <dbReference type="RuleBase" id="RU003844"/>
    </source>
</evidence>
<organism evidence="16 17">
    <name type="scientific">Aspergillus nomiae NRRL (strain ATCC 15546 / NRRL 13137 / CBS 260.88 / M93)</name>
    <dbReference type="NCBI Taxonomy" id="1509407"/>
    <lineage>
        <taxon>Eukaryota</taxon>
        <taxon>Fungi</taxon>
        <taxon>Dikarya</taxon>
        <taxon>Ascomycota</taxon>
        <taxon>Pezizomycotina</taxon>
        <taxon>Eurotiomycetes</taxon>
        <taxon>Eurotiomycetidae</taxon>
        <taxon>Eurotiales</taxon>
        <taxon>Aspergillaceae</taxon>
        <taxon>Aspergillus</taxon>
        <taxon>Aspergillus subgen. Circumdati</taxon>
    </lineage>
</organism>
<dbReference type="GO" id="GO:0005739">
    <property type="term" value="C:mitochondrion"/>
    <property type="evidence" value="ECO:0007669"/>
    <property type="project" value="UniProtKB-SubCell"/>
</dbReference>
<dbReference type="Proteomes" id="UP000037505">
    <property type="component" value="Unassembled WGS sequence"/>
</dbReference>
<dbReference type="InterPro" id="IPR042272">
    <property type="entry name" value="ATP12_ATP_synth-F1-assembly_N"/>
</dbReference>
<dbReference type="Pfam" id="PF00023">
    <property type="entry name" value="Ank"/>
    <property type="match status" value="1"/>
</dbReference>
<dbReference type="SUPFAM" id="SSF48403">
    <property type="entry name" value="Ankyrin repeat"/>
    <property type="match status" value="1"/>
</dbReference>
<dbReference type="Pfam" id="PF20179">
    <property type="entry name" value="MSS51_C"/>
    <property type="match status" value="1"/>
</dbReference>
<dbReference type="FunFam" id="3.30.70.3490:FF:000010">
    <property type="entry name" value="Oxysterol binding protein (Osh1)"/>
    <property type="match status" value="1"/>
</dbReference>
<keyword evidence="5" id="KW-0597">Phosphoprotein</keyword>
<dbReference type="Gene3D" id="2.40.160.120">
    <property type="match status" value="1"/>
</dbReference>
<dbReference type="SMART" id="SM00248">
    <property type="entry name" value="ANK"/>
    <property type="match status" value="3"/>
</dbReference>
<dbReference type="PROSITE" id="PS50088">
    <property type="entry name" value="ANK_REPEAT"/>
    <property type="match status" value="3"/>
</dbReference>
<evidence type="ECO:0000256" key="4">
    <source>
        <dbReference type="ARBA" id="ARBA00022448"/>
    </source>
</evidence>
<dbReference type="GO" id="GO:0032934">
    <property type="term" value="F:sterol binding"/>
    <property type="evidence" value="ECO:0007669"/>
    <property type="project" value="TreeGrafter"/>
</dbReference>
<keyword evidence="6" id="KW-0809">Transit peptide</keyword>
<dbReference type="InterPro" id="IPR037239">
    <property type="entry name" value="OSBP_sf"/>
</dbReference>
<dbReference type="Gene3D" id="3.30.2180.10">
    <property type="entry name" value="ATP12-like"/>
    <property type="match status" value="1"/>
</dbReference>
<dbReference type="FunFam" id="1.25.40.20:FF:000358">
    <property type="entry name" value="Oxysterol binding protein (Osh1), putative"/>
    <property type="match status" value="1"/>
</dbReference>
<evidence type="ECO:0000256" key="14">
    <source>
        <dbReference type="SAM" id="MobiDB-lite"/>
    </source>
</evidence>
<evidence type="ECO:0000256" key="13">
    <source>
        <dbReference type="SAM" id="Coils"/>
    </source>
</evidence>
<feature type="compositionally biased region" description="Polar residues" evidence="14">
    <location>
        <begin position="868"/>
        <end position="885"/>
    </location>
</feature>
<evidence type="ECO:0000256" key="5">
    <source>
        <dbReference type="ARBA" id="ARBA00022553"/>
    </source>
</evidence>
<dbReference type="PROSITE" id="PS50297">
    <property type="entry name" value="ANK_REP_REGION"/>
    <property type="match status" value="3"/>
</dbReference>
<evidence type="ECO:0000256" key="1">
    <source>
        <dbReference type="ARBA" id="ARBA00004173"/>
    </source>
</evidence>
<keyword evidence="9" id="KW-0496">Mitochondrion</keyword>
<dbReference type="Pfam" id="PF00169">
    <property type="entry name" value="PH"/>
    <property type="match status" value="1"/>
</dbReference>
<dbReference type="OrthoDB" id="1854502at2759"/>
<feature type="repeat" description="ANK" evidence="11">
    <location>
        <begin position="540"/>
        <end position="563"/>
    </location>
</feature>
<evidence type="ECO:0000256" key="9">
    <source>
        <dbReference type="ARBA" id="ARBA00023128"/>
    </source>
</evidence>
<keyword evidence="7" id="KW-0445">Lipid transport</keyword>
<feature type="compositionally biased region" description="Polar residues" evidence="14">
    <location>
        <begin position="395"/>
        <end position="404"/>
    </location>
</feature>
<evidence type="ECO:0000256" key="3">
    <source>
        <dbReference type="ARBA" id="ARBA00008842"/>
    </source>
</evidence>
<dbReference type="PANTHER" id="PTHR10972:SF205">
    <property type="entry name" value="OXYSTEROL-BINDING PROTEIN 1"/>
    <property type="match status" value="1"/>
</dbReference>
<name>A0A0L1JF27_ASPN3</name>
<keyword evidence="8" id="KW-0446">Lipid-binding</keyword>
<protein>
    <recommendedName>
        <fullName evidence="15">PH domain-containing protein</fullName>
    </recommendedName>
</protein>
<accession>A0A0L1JF27</accession>
<sequence>MLCFSQAPGAFSRRIFSITTRHNVAMLRSLHLSPPKAAIAHPVTAHGPPPKAPSVAPEYNELTRQQNGNELHTRTAKPPTLKQRFWKSVDVKMKPEGDYQVLLDTRPVRTPAKDVLYIPPTKPHLAHLIALEWDVMTSAQQALKNHMIPLTSLAARAADIAREDANGETITRGQIVKTAMRYLETDTLLCWVPEKNDYSIEEVDEHGRRPESLREAQMRVAKNIISFLSTMVWPGIEIRPILDSESILPVSQTQATNDIIEQWIFGLQAHDLAALERGILASKSLLVAVRLVSEWSENLRHVQRPNQKKFGIEEAAEASSLEVKWQTDMWGEVEDTHDVDKEDLKRQLGSVIVLKAMTEKGAGHKRSRSALALAILHRDKSRDDHEGTPGHDSGSPESVTSAPINDTPHLSALAVTQSSTHRQSRQEVNAPLMSDENALEQVRSNQSGDHIEKLAAFTTADSISMSLDQSVRTFRLFEILRSGDTTAISKAIKETKDPQGANSLSGTTMLHLAIQCAEPQVVEYILSSGYELDINARDRDGNTPLHLAAQLGRGSLVRELLNRPPLNDSVVNYRGQTALDVARTPEIFQQLQLARSLFIDGKSQEIQSLISKGDYEQLEKVLEEPRVEGIMDINSLDLVTDTATVQSGGTLLHEGARRKDTKLIQLLLMHGADPFRRDKKGKLPQDVTKDDRTRAIVKKSPAAVIAQRGIQEKAILGTNSGQGVLGRASVGEAPFAGKDSREMRGYLKKWTNYTSGYKLRWFVLEDGVLSYYKHQDDAGSACRGAINMKIAKLNMDSQDKTRFEIHGKSSVKYHLKANHVVEAKRWFWTLNNAIQWAKDEAKEEERRQSRHAEVLRQAKIEQIEGRTADSSSDSPCLAATKSSGKGLTAPSLGVPGNSVTRHSAQASRTTLESIPADEEGSFQGSYDQGVLQNEVNRVASHVTTVPEGEGDDDDYGDYASSREVPMADKDALNITAQSANLQLDILASVASSLQTEKSRNPNLSLADSAVDQALAAYGAAVSSLQGLVQNLLKISRDRDAYWQYRLNREAHLRKMWEESMARVAQEHEELQSKMGESEEKRRRTKRALKEVLEVSSAATSCAVGKAPSRMASTGEEDDGTDERIEAHASGAESLSQADEQEAGRPLRRKKSTLSQISDLCDSASDNEDEFFDAIDSGEIEVENLAHTEASTEKEKSVGERTELRAIKRLEIAPSFKGYEEPIRTKLKMDYDNRPKISLWGILKSMIGKDMTKMTLPVSFNEPTSLLQRVAEDLEYADLLDVAADRSDSMERMVYVAAYAASEYASTIGRVAKPFNPLLGETFEYVRPDKGYRFFVEQVSHHPPIGAAWAESPKWDYYGESALKSKFYGKSFDINLLGTWFLKLRPASGGEELYTWKKVTSSVIGIITGNPTVDNYGLMEIKNWTTGEACYLDFKPRGWKASSAYQVAGKIVDKDGSPKWSIGGRWNDKIFARHTPGYEMDVSSQDPESSKAFLVWQCHSRPSGIPFNLTPFVITLNALPEDLKQYLPPTDTRLRPDQRAMEEGEYDIAANEKHRVEEKQRAKRRERETKGEEYQPKFFIRKKCPITSEEYWAHNGKYWAAREAQDWSISTITMTGEYTCGRCLQVLRRNVAAHGPMIRLQTAYNPRRTYRPSVSLVRSFGSRSDSRFTSKSLQGHIKRATTPLSFNSNAISHNFPQCVQRATSATSTYSPETRALLQPNNLFHPFSRSPSPSIRQRAAFIKQNAFCPHPSHQQTRAPVSPHDPESRKGQQSTSPPAHSHFECPDCGVPIYCSEGHWMDDFEAHLEICETIRQINEDDHDLHSGRFFPEFSYPGLQDDNFVINMTNWDTFLYTREFDAINHDRSMRQVTRMLTYPLTIGSVLHELSPYSVRKGGRLTVEGLKSVSALRYTLHPPKTGEGVDIQGLRLKAPPIRIFILGARAESSLPREVWLQLSYIFPRSLIHLVFIGPESMANRDAEFPLPERTAENPFGGIVEDRLGGQMKITTYVDYFHTMYKAQYFQPFDPYLDCIMLFHPGLGHPASSHEWEETLPQLLETKVPIISTGYTQWDMERDINWVHEKCAGEFDILLEPGENIFRSLRWDLNDLDPHDVSCGNWGLWAFRGKRYEATLKG</sequence>
<dbReference type="GO" id="GO:0005635">
    <property type="term" value="C:nuclear envelope"/>
    <property type="evidence" value="ECO:0007669"/>
    <property type="project" value="TreeGrafter"/>
</dbReference>
<keyword evidence="4" id="KW-0813">Transport</keyword>
<proteinExistence type="inferred from homology"/>
<dbReference type="InterPro" id="IPR046824">
    <property type="entry name" value="Mss51-like_C"/>
</dbReference>
<dbReference type="GO" id="GO:0043461">
    <property type="term" value="P:proton-transporting ATP synthase complex assembly"/>
    <property type="evidence" value="ECO:0007669"/>
    <property type="project" value="InterPro"/>
</dbReference>
<dbReference type="InterPro" id="IPR032717">
    <property type="entry name" value="Mss51_Znf"/>
</dbReference>
<keyword evidence="10" id="KW-0143">Chaperone</keyword>
<dbReference type="CDD" id="cd13292">
    <property type="entry name" value="PH_Osh1p_Osh2p_yeast"/>
    <property type="match status" value="1"/>
</dbReference>
<keyword evidence="11" id="KW-0040">ANK repeat</keyword>
<dbReference type="Gene3D" id="1.10.3580.10">
    <property type="entry name" value="ATP12 ATPase"/>
    <property type="match status" value="1"/>
</dbReference>
<evidence type="ECO:0000256" key="2">
    <source>
        <dbReference type="ARBA" id="ARBA00008231"/>
    </source>
</evidence>
<gene>
    <name evidence="16" type="ORF">ANOM_001793</name>
</gene>
<reference evidence="16 17" key="1">
    <citation type="submission" date="2014-06" db="EMBL/GenBank/DDBJ databases">
        <title>The Genome of the Aflatoxigenic Filamentous Fungus Aspergillus nomius.</title>
        <authorList>
            <person name="Moore M.G."/>
            <person name="Shannon B.M."/>
            <person name="Brian M.M."/>
        </authorList>
    </citation>
    <scope>NUCLEOTIDE SEQUENCE [LARGE SCALE GENOMIC DNA]</scope>
    <source>
        <strain evidence="16 17">NRRL 13137</strain>
    </source>
</reference>
<evidence type="ECO:0000313" key="16">
    <source>
        <dbReference type="EMBL" id="KNG90287.1"/>
    </source>
</evidence>
<dbReference type="PROSITE" id="PS01013">
    <property type="entry name" value="OSBP"/>
    <property type="match status" value="1"/>
</dbReference>
<comment type="subcellular location">
    <subcellularLocation>
        <location evidence="1">Mitochondrion</location>
    </subcellularLocation>
</comment>
<feature type="repeat" description="ANK" evidence="11">
    <location>
        <begin position="647"/>
        <end position="679"/>
    </location>
</feature>